<name>A0ABT0ZX51_9PSEU</name>
<dbReference type="SUPFAM" id="SSF46689">
    <property type="entry name" value="Homeodomain-like"/>
    <property type="match status" value="1"/>
</dbReference>
<evidence type="ECO:0000313" key="9">
    <source>
        <dbReference type="Proteomes" id="UP001165283"/>
    </source>
</evidence>
<dbReference type="InterPro" id="IPR000524">
    <property type="entry name" value="Tscrpt_reg_HTH_GntR"/>
</dbReference>
<dbReference type="Proteomes" id="UP001165283">
    <property type="component" value="Unassembled WGS sequence"/>
</dbReference>
<dbReference type="InterPro" id="IPR009057">
    <property type="entry name" value="Homeodomain-like_sf"/>
</dbReference>
<keyword evidence="3" id="KW-0804">Transcription</keyword>
<evidence type="ECO:0000256" key="2">
    <source>
        <dbReference type="ARBA" id="ARBA00023125"/>
    </source>
</evidence>
<sequence>MPDVPRYRQIADDLRTRISAGELAAGQLVPSARRIAAEHGVALATATRVLADLREDGLVRAVPGVGTMVVDRPDRTPRRRSAAPAHPDPRDLRTEQVVAVAVAMADEDGLGGLSMRRIAAELGVATMSLYPRVRGKEELLVLMLDAVFAESPPPIPPPGASWRVRVELLARTQWACYRRHPWSPGLMSMSRPQNAPHGMLHTEALLRAFAGHGLDQTTMLHAAVTVAGYVRGCAINLESEARAEQDTGLTADQWMRATQPAFDAVLAAGGFPMLTAVGEDAEIDMDLNSLFEFGLARLLDGFVAWLGTGG</sequence>
<dbReference type="InterPro" id="IPR050109">
    <property type="entry name" value="HTH-type_TetR-like_transc_reg"/>
</dbReference>
<dbReference type="Pfam" id="PF02909">
    <property type="entry name" value="TetR_C_1"/>
    <property type="match status" value="1"/>
</dbReference>
<dbReference type="Pfam" id="PF00440">
    <property type="entry name" value="TetR_N"/>
    <property type="match status" value="1"/>
</dbReference>
<keyword evidence="1" id="KW-0805">Transcription regulation</keyword>
<dbReference type="Gene3D" id="1.10.10.10">
    <property type="entry name" value="Winged helix-like DNA-binding domain superfamily/Winged helix DNA-binding domain"/>
    <property type="match status" value="1"/>
</dbReference>
<feature type="domain" description="HTH gntR-type" evidence="6">
    <location>
        <begin position="4"/>
        <end position="72"/>
    </location>
</feature>
<accession>A0ABT0ZX51</accession>
<dbReference type="InterPro" id="IPR004111">
    <property type="entry name" value="Repressor_TetR_C"/>
</dbReference>
<evidence type="ECO:0000256" key="1">
    <source>
        <dbReference type="ARBA" id="ARBA00023015"/>
    </source>
</evidence>
<reference evidence="8" key="1">
    <citation type="submission" date="2021-04" db="EMBL/GenBank/DDBJ databases">
        <title>Pseudonocardia sp. nov., isolated from sandy soil of mangrove forest.</title>
        <authorList>
            <person name="Zan Z."/>
            <person name="Huang R."/>
            <person name="Liu W."/>
        </authorList>
    </citation>
    <scope>NUCLEOTIDE SEQUENCE</scope>
    <source>
        <strain evidence="8">S2-4</strain>
    </source>
</reference>
<dbReference type="InterPro" id="IPR001647">
    <property type="entry name" value="HTH_TetR"/>
</dbReference>
<gene>
    <name evidence="8" type="ORF">KDL28_09305</name>
</gene>
<dbReference type="SMART" id="SM00345">
    <property type="entry name" value="HTH_GNTR"/>
    <property type="match status" value="1"/>
</dbReference>
<evidence type="ECO:0000259" key="7">
    <source>
        <dbReference type="PROSITE" id="PS50977"/>
    </source>
</evidence>
<evidence type="ECO:0000259" key="6">
    <source>
        <dbReference type="PROSITE" id="PS50949"/>
    </source>
</evidence>
<dbReference type="EMBL" id="JAGSOV010000020">
    <property type="protein sequence ID" value="MCO1655250.1"/>
    <property type="molecule type" value="Genomic_DNA"/>
</dbReference>
<comment type="caution">
    <text evidence="8">The sequence shown here is derived from an EMBL/GenBank/DDBJ whole genome shotgun (WGS) entry which is preliminary data.</text>
</comment>
<feature type="region of interest" description="Disordered" evidence="5">
    <location>
        <begin position="69"/>
        <end position="92"/>
    </location>
</feature>
<proteinExistence type="predicted"/>
<feature type="DNA-binding region" description="H-T-H motif" evidence="4">
    <location>
        <begin position="114"/>
        <end position="133"/>
    </location>
</feature>
<dbReference type="InterPro" id="IPR036271">
    <property type="entry name" value="Tet_transcr_reg_TetR-rel_C_sf"/>
</dbReference>
<protein>
    <submittedName>
        <fullName evidence="8">TetR/AcrR family transcriptional regulator C-terminal domain-containing protein</fullName>
    </submittedName>
</protein>
<dbReference type="PROSITE" id="PS50949">
    <property type="entry name" value="HTH_GNTR"/>
    <property type="match status" value="1"/>
</dbReference>
<dbReference type="PANTHER" id="PTHR30055:SF151">
    <property type="entry name" value="TRANSCRIPTIONAL REGULATORY PROTEIN"/>
    <property type="match status" value="1"/>
</dbReference>
<dbReference type="RefSeq" id="WP_252437027.1">
    <property type="nucleotide sequence ID" value="NZ_JAGSOV010000020.1"/>
</dbReference>
<dbReference type="PROSITE" id="PS50977">
    <property type="entry name" value="HTH_TETR_2"/>
    <property type="match status" value="1"/>
</dbReference>
<dbReference type="InterPro" id="IPR036390">
    <property type="entry name" value="WH_DNA-bd_sf"/>
</dbReference>
<dbReference type="Gene3D" id="1.10.357.10">
    <property type="entry name" value="Tetracycline Repressor, domain 2"/>
    <property type="match status" value="1"/>
</dbReference>
<dbReference type="InterPro" id="IPR036388">
    <property type="entry name" value="WH-like_DNA-bd_sf"/>
</dbReference>
<evidence type="ECO:0000313" key="8">
    <source>
        <dbReference type="EMBL" id="MCO1655250.1"/>
    </source>
</evidence>
<dbReference type="SUPFAM" id="SSF48498">
    <property type="entry name" value="Tetracyclin repressor-like, C-terminal domain"/>
    <property type="match status" value="1"/>
</dbReference>
<evidence type="ECO:0000256" key="4">
    <source>
        <dbReference type="PROSITE-ProRule" id="PRU00335"/>
    </source>
</evidence>
<dbReference type="PANTHER" id="PTHR30055">
    <property type="entry name" value="HTH-TYPE TRANSCRIPTIONAL REGULATOR RUTR"/>
    <property type="match status" value="1"/>
</dbReference>
<organism evidence="8 9">
    <name type="scientific">Pseudonocardia humida</name>
    <dbReference type="NCBI Taxonomy" id="2800819"/>
    <lineage>
        <taxon>Bacteria</taxon>
        <taxon>Bacillati</taxon>
        <taxon>Actinomycetota</taxon>
        <taxon>Actinomycetes</taxon>
        <taxon>Pseudonocardiales</taxon>
        <taxon>Pseudonocardiaceae</taxon>
        <taxon>Pseudonocardia</taxon>
    </lineage>
</organism>
<feature type="domain" description="HTH tetR-type" evidence="7">
    <location>
        <begin position="91"/>
        <end position="151"/>
    </location>
</feature>
<evidence type="ECO:0000256" key="5">
    <source>
        <dbReference type="SAM" id="MobiDB-lite"/>
    </source>
</evidence>
<dbReference type="SUPFAM" id="SSF46785">
    <property type="entry name" value="Winged helix' DNA-binding domain"/>
    <property type="match status" value="1"/>
</dbReference>
<keyword evidence="9" id="KW-1185">Reference proteome</keyword>
<dbReference type="CDD" id="cd07377">
    <property type="entry name" value="WHTH_GntR"/>
    <property type="match status" value="1"/>
</dbReference>
<evidence type="ECO:0000256" key="3">
    <source>
        <dbReference type="ARBA" id="ARBA00023163"/>
    </source>
</evidence>
<dbReference type="Pfam" id="PF00392">
    <property type="entry name" value="GntR"/>
    <property type="match status" value="1"/>
</dbReference>
<dbReference type="Gene3D" id="1.10.10.60">
    <property type="entry name" value="Homeodomain-like"/>
    <property type="match status" value="1"/>
</dbReference>
<keyword evidence="2 4" id="KW-0238">DNA-binding</keyword>